<evidence type="ECO:0000313" key="3">
    <source>
        <dbReference type="Proteomes" id="UP001295794"/>
    </source>
</evidence>
<accession>A0AAD2H2P4</accession>
<sequence length="138" mass="15202">GGGSGEDRERGGLGTTAKERDWADGTRASNGLATRSSRRSRIIERHRNASRVDTEHRISARGCRRNCGGGDDSTRNGGSQRADRNHRCGGSDSANVDEGRGHLQNPRRSDFPPAAPIRDPTNAPQQRSHRRSHREQQR</sequence>
<name>A0AAD2H2P4_9AGAR</name>
<evidence type="ECO:0000256" key="1">
    <source>
        <dbReference type="SAM" id="MobiDB-lite"/>
    </source>
</evidence>
<comment type="caution">
    <text evidence="2">The sequence shown here is derived from an EMBL/GenBank/DDBJ whole genome shotgun (WGS) entry which is preliminary data.</text>
</comment>
<organism evidence="2 3">
    <name type="scientific">Mycena citricolor</name>
    <dbReference type="NCBI Taxonomy" id="2018698"/>
    <lineage>
        <taxon>Eukaryota</taxon>
        <taxon>Fungi</taxon>
        <taxon>Dikarya</taxon>
        <taxon>Basidiomycota</taxon>
        <taxon>Agaricomycotina</taxon>
        <taxon>Agaricomycetes</taxon>
        <taxon>Agaricomycetidae</taxon>
        <taxon>Agaricales</taxon>
        <taxon>Marasmiineae</taxon>
        <taxon>Mycenaceae</taxon>
        <taxon>Mycena</taxon>
    </lineage>
</organism>
<proteinExistence type="predicted"/>
<reference evidence="2" key="1">
    <citation type="submission" date="2023-11" db="EMBL/GenBank/DDBJ databases">
        <authorList>
            <person name="De Vega J J."/>
            <person name="De Vega J J."/>
        </authorList>
    </citation>
    <scope>NUCLEOTIDE SEQUENCE</scope>
</reference>
<evidence type="ECO:0000313" key="2">
    <source>
        <dbReference type="EMBL" id="CAK5267049.1"/>
    </source>
</evidence>
<feature type="compositionally biased region" description="Basic residues" evidence="1">
    <location>
        <begin position="127"/>
        <end position="138"/>
    </location>
</feature>
<keyword evidence="3" id="KW-1185">Reference proteome</keyword>
<feature type="non-terminal residue" evidence="2">
    <location>
        <position position="1"/>
    </location>
</feature>
<dbReference type="AlphaFoldDB" id="A0AAD2H2P4"/>
<feature type="compositionally biased region" description="Basic and acidic residues" evidence="1">
    <location>
        <begin position="41"/>
        <end position="58"/>
    </location>
</feature>
<dbReference type="EMBL" id="CAVNYO010000116">
    <property type="protein sequence ID" value="CAK5267049.1"/>
    <property type="molecule type" value="Genomic_DNA"/>
</dbReference>
<dbReference type="Proteomes" id="UP001295794">
    <property type="component" value="Unassembled WGS sequence"/>
</dbReference>
<feature type="region of interest" description="Disordered" evidence="1">
    <location>
        <begin position="1"/>
        <end position="138"/>
    </location>
</feature>
<feature type="compositionally biased region" description="Basic and acidic residues" evidence="1">
    <location>
        <begin position="1"/>
        <end position="24"/>
    </location>
</feature>
<gene>
    <name evidence="2" type="ORF">MYCIT1_LOCUS9246</name>
</gene>
<protein>
    <submittedName>
        <fullName evidence="2">Uncharacterized protein</fullName>
    </submittedName>
</protein>